<feature type="domain" description="Fibronectin type-III" evidence="7">
    <location>
        <begin position="644"/>
        <end position="741"/>
    </location>
</feature>
<feature type="compositionally biased region" description="Pro residues" evidence="4">
    <location>
        <begin position="3871"/>
        <end position="3881"/>
    </location>
</feature>
<dbReference type="SUPFAM" id="SSF49265">
    <property type="entry name" value="Fibronectin type III"/>
    <property type="match status" value="19"/>
</dbReference>
<name>A0A3R7Y5F3_APHAT</name>
<feature type="domain" description="Fibronectin type-III" evidence="7">
    <location>
        <begin position="2823"/>
        <end position="2915"/>
    </location>
</feature>
<organism evidence="8 9">
    <name type="scientific">Aphanomyces astaci</name>
    <name type="common">Crayfish plague agent</name>
    <dbReference type="NCBI Taxonomy" id="112090"/>
    <lineage>
        <taxon>Eukaryota</taxon>
        <taxon>Sar</taxon>
        <taxon>Stramenopiles</taxon>
        <taxon>Oomycota</taxon>
        <taxon>Saprolegniomycetes</taxon>
        <taxon>Saprolegniales</taxon>
        <taxon>Verrucalvaceae</taxon>
        <taxon>Aphanomyces</taxon>
    </lineage>
</organism>
<comment type="caution">
    <text evidence="8">The sequence shown here is derived from an EMBL/GenBank/DDBJ whole genome shotgun (WGS) entry which is preliminary data.</text>
</comment>
<feature type="domain" description="Fibronectin type-III" evidence="7">
    <location>
        <begin position="2218"/>
        <end position="2316"/>
    </location>
</feature>
<dbReference type="PANTHER" id="PTHR13817">
    <property type="entry name" value="TITIN"/>
    <property type="match status" value="1"/>
</dbReference>
<dbReference type="PANTHER" id="PTHR13817:SF73">
    <property type="entry name" value="FIBRONECTIN TYPE-III DOMAIN-CONTAINING PROTEIN"/>
    <property type="match status" value="1"/>
</dbReference>
<feature type="transmembrane region" description="Helical" evidence="5">
    <location>
        <begin position="5828"/>
        <end position="5850"/>
    </location>
</feature>
<evidence type="ECO:0000313" key="9">
    <source>
        <dbReference type="Proteomes" id="UP000284702"/>
    </source>
</evidence>
<feature type="transmembrane region" description="Helical" evidence="5">
    <location>
        <begin position="5968"/>
        <end position="5987"/>
    </location>
</feature>
<dbReference type="InterPro" id="IPR003961">
    <property type="entry name" value="FN3_dom"/>
</dbReference>
<reference evidence="8" key="1">
    <citation type="submission" date="2018-07" db="EMBL/GenBank/DDBJ databases">
        <title>Annotation of Aphanomyces astaci genome assembly.</title>
        <authorList>
            <person name="Studholme D.J."/>
        </authorList>
    </citation>
    <scope>NUCLEOTIDE SEQUENCE [LARGE SCALE GENOMIC DNA]</scope>
    <source>
        <strain evidence="8">Pc</strain>
    </source>
</reference>
<feature type="domain" description="Fibronectin type-III" evidence="7">
    <location>
        <begin position="3781"/>
        <end position="3872"/>
    </location>
</feature>
<dbReference type="SMART" id="SM00710">
    <property type="entry name" value="PbH1"/>
    <property type="match status" value="24"/>
</dbReference>
<dbReference type="InterPro" id="IPR013783">
    <property type="entry name" value="Ig-like_fold"/>
</dbReference>
<dbReference type="CDD" id="cd00063">
    <property type="entry name" value="FN3"/>
    <property type="match status" value="17"/>
</dbReference>
<feature type="domain" description="Fibronectin type-III" evidence="7">
    <location>
        <begin position="345"/>
        <end position="444"/>
    </location>
</feature>
<dbReference type="SMART" id="SM00060">
    <property type="entry name" value="FN3"/>
    <property type="match status" value="31"/>
</dbReference>
<feature type="transmembrane region" description="Helical" evidence="5">
    <location>
        <begin position="6144"/>
        <end position="6161"/>
    </location>
</feature>
<feature type="domain" description="Fibronectin type-III" evidence="7">
    <location>
        <begin position="2920"/>
        <end position="3012"/>
    </location>
</feature>
<keyword evidence="9" id="KW-1185">Reference proteome</keyword>
<feature type="domain" description="Fibronectin type-III" evidence="7">
    <location>
        <begin position="3684"/>
        <end position="3776"/>
    </location>
</feature>
<dbReference type="InterPro" id="IPR006626">
    <property type="entry name" value="PbH1"/>
</dbReference>
<dbReference type="SUPFAM" id="SSF51126">
    <property type="entry name" value="Pectin lyase-like"/>
    <property type="match status" value="5"/>
</dbReference>
<feature type="domain" description="Fibronectin type-III" evidence="7">
    <location>
        <begin position="3496"/>
        <end position="3598"/>
    </location>
</feature>
<dbReference type="Proteomes" id="UP000284702">
    <property type="component" value="Unassembled WGS sequence"/>
</dbReference>
<feature type="transmembrane region" description="Helical" evidence="5">
    <location>
        <begin position="6188"/>
        <end position="6215"/>
    </location>
</feature>
<feature type="domain" description="Fibronectin type-III" evidence="7">
    <location>
        <begin position="145"/>
        <end position="247"/>
    </location>
</feature>
<feature type="transmembrane region" description="Helical" evidence="5">
    <location>
        <begin position="5999"/>
        <end position="6018"/>
    </location>
</feature>
<feature type="domain" description="Fibronectin type-III" evidence="7">
    <location>
        <begin position="3993"/>
        <end position="4082"/>
    </location>
</feature>
<protein>
    <recommendedName>
        <fullName evidence="7">Fibronectin type-III domain-containing protein</fullName>
    </recommendedName>
</protein>
<feature type="compositionally biased region" description="Polar residues" evidence="4">
    <location>
        <begin position="3936"/>
        <end position="3963"/>
    </location>
</feature>
<evidence type="ECO:0000256" key="5">
    <source>
        <dbReference type="SAM" id="Phobius"/>
    </source>
</evidence>
<feature type="transmembrane region" description="Helical" evidence="5">
    <location>
        <begin position="6323"/>
        <end position="6343"/>
    </location>
</feature>
<feature type="domain" description="Fibronectin type-III" evidence="7">
    <location>
        <begin position="1208"/>
        <end position="1303"/>
    </location>
</feature>
<feature type="domain" description="Fibronectin type-III" evidence="7">
    <location>
        <begin position="2321"/>
        <end position="2409"/>
    </location>
</feature>
<feature type="domain" description="Fibronectin type-III" evidence="7">
    <location>
        <begin position="2636"/>
        <end position="2728"/>
    </location>
</feature>
<feature type="domain" description="Fibronectin type-III" evidence="7">
    <location>
        <begin position="745"/>
        <end position="841"/>
    </location>
</feature>
<feature type="domain" description="Fibronectin type-III" evidence="7">
    <location>
        <begin position="3877"/>
        <end position="3988"/>
    </location>
</feature>
<evidence type="ECO:0000313" key="8">
    <source>
        <dbReference type="EMBL" id="RQM21471.1"/>
    </source>
</evidence>
<keyword evidence="2" id="KW-0677">Repeat</keyword>
<dbReference type="Gene3D" id="2.60.40.2030">
    <property type="match status" value="4"/>
</dbReference>
<evidence type="ECO:0000256" key="6">
    <source>
        <dbReference type="SAM" id="SignalP"/>
    </source>
</evidence>
<accession>A0A3R7Y5F3</accession>
<dbReference type="Pfam" id="PF00041">
    <property type="entry name" value="fn3"/>
    <property type="match status" value="8"/>
</dbReference>
<dbReference type="InterPro" id="IPR003644">
    <property type="entry name" value="Calx_beta"/>
</dbReference>
<dbReference type="VEuPathDB" id="FungiDB:H257_13502"/>
<keyword evidence="3" id="KW-0106">Calcium</keyword>
<dbReference type="InterPro" id="IPR038081">
    <property type="entry name" value="CalX-like_sf"/>
</dbReference>
<dbReference type="SMART" id="SM00237">
    <property type="entry name" value="Calx_beta"/>
    <property type="match status" value="2"/>
</dbReference>
<dbReference type="Gene3D" id="2.60.40.10">
    <property type="entry name" value="Immunoglobulins"/>
    <property type="match status" value="24"/>
</dbReference>
<feature type="region of interest" description="Disordered" evidence="4">
    <location>
        <begin position="3936"/>
        <end position="3987"/>
    </location>
</feature>
<keyword evidence="5" id="KW-0472">Membrane</keyword>
<feature type="domain" description="Fibronectin type-III" evidence="7">
    <location>
        <begin position="1515"/>
        <end position="1602"/>
    </location>
</feature>
<feature type="domain" description="Fibronectin type-III" evidence="7">
    <location>
        <begin position="524"/>
        <end position="621"/>
    </location>
</feature>
<keyword evidence="5" id="KW-0812">Transmembrane</keyword>
<feature type="transmembrane region" description="Helical" evidence="5">
    <location>
        <begin position="6282"/>
        <end position="6303"/>
    </location>
</feature>
<feature type="signal peptide" evidence="6">
    <location>
        <begin position="1"/>
        <end position="17"/>
    </location>
</feature>
<feature type="domain" description="Fibronectin type-III" evidence="7">
    <location>
        <begin position="1401"/>
        <end position="1510"/>
    </location>
</feature>
<dbReference type="InterPro" id="IPR050964">
    <property type="entry name" value="Striated_Muscle_Regulatory"/>
</dbReference>
<dbReference type="SUPFAM" id="SSF141072">
    <property type="entry name" value="CalX-like"/>
    <property type="match status" value="4"/>
</dbReference>
<evidence type="ECO:0000256" key="3">
    <source>
        <dbReference type="ARBA" id="ARBA00022837"/>
    </source>
</evidence>
<feature type="compositionally biased region" description="Low complexity" evidence="4">
    <location>
        <begin position="3965"/>
        <end position="3978"/>
    </location>
</feature>
<feature type="domain" description="Fibronectin type-III" evidence="7">
    <location>
        <begin position="2414"/>
        <end position="2514"/>
    </location>
</feature>
<evidence type="ECO:0000256" key="2">
    <source>
        <dbReference type="ARBA" id="ARBA00022737"/>
    </source>
</evidence>
<evidence type="ECO:0000256" key="4">
    <source>
        <dbReference type="SAM" id="MobiDB-lite"/>
    </source>
</evidence>
<dbReference type="Pfam" id="PF03160">
    <property type="entry name" value="Calx-beta"/>
    <property type="match status" value="2"/>
</dbReference>
<keyword evidence="5" id="KW-1133">Transmembrane helix</keyword>
<feature type="domain" description="Fibronectin type-III" evidence="7">
    <location>
        <begin position="3017"/>
        <end position="3106"/>
    </location>
</feature>
<dbReference type="GO" id="GO:0007154">
    <property type="term" value="P:cell communication"/>
    <property type="evidence" value="ECO:0007669"/>
    <property type="project" value="InterPro"/>
</dbReference>
<feature type="domain" description="Fibronectin type-III" evidence="7">
    <location>
        <begin position="1604"/>
        <end position="1696"/>
    </location>
</feature>
<feature type="domain" description="Fibronectin type-III" evidence="7">
    <location>
        <begin position="2733"/>
        <end position="2821"/>
    </location>
</feature>
<sequence>MLLASYLACICVAGSIADSAGLPSPPGEPPTSIDSIIVSRSLLSNATSLNYSDSTQFSSATQMALVRRTGSLIHFHWFQPLTTTHTLYANGNIVGFVPAYQNEFKLGGLVADAVYFLVLADPSGSSGDDAQILTASTTEPDAPDPPTSLEAATVSAGYAVISMDLPLNTGGVPLTTSLNCSVKHNFDEFYVGTTYSITEDDGDFSTLAQINGLDASTMYFLSCAVQNEAGYSSTQSASNIAFTTTAVTQPSRCDAPQVQNITGSRILSYRLFAAVNDSPLFDEIAVTYDPVLTLYQLEDGHPFTSNTTYSFRVVAENWAGLCYPPGDTSFLSDSLVVTFPEPSFPPEILPPYVTQAGASTLALQVVLADDMYGIAHVWGYVVQWKPTDGSLWNAVYTPADDFNSFRFVLTRLNASMSYHVRTILSTNLGYSSFSSIVVATTTPGVLGFKLYVVPTSFWTSNDTTTSFKPSEIMRLDTSEGMVHTEITSLAPDTSYNGSIVVRNEFGLYSTVVWSFAFSTTSASTPSTPQRFFAFETTGGMLHFTWSTPINEGGAGKVTYVVECDGMDGDGATPYVLCSNSTTSCKAVGLMASTAYIVSVRAQNRLGSSDPTTLQQFTTTFVAIFLPSGRGQAAVIRVRMGIVQPPGAPTAVLVLAKARSVVVLFQPSCDTGGSTDVQGFYSWEAVPTLTSVGPPNSVVATKAANFTLNGLDPGRRYRLLVWATSVGGTSPTFSLDVITHNGIPTSAGELSLNMASSTDLDVIVSPPPNFPDDVVLSLVLKITNMANGTVSWKVLDNTTLSPSHLRLFGLNPATEYSLQLTAQSNLGTSAPTTTVMSTLPSQPGYVSLQDTSLSILNGSSNVMLWLNRCNGSQGTIVVSLEFATTPAMYPSCSCADSCVCDFTSVAPKTTPMPPSVVFSPSSPAKSVLLRTWNSAVVDQVPHVLRMTLTSNSSTAGPNNSCLVLLYGNPGSISAVMPNYTAVDTTGTFYIPLVRRNGSSGNVMVTLSDVVRIMDTTDPSSGDDNESLPFNAWNTSIILAPRQVNGSFGLFNIVPSVTYTPFGRQYVLTFDTNATLEQSRRFQVTLLLTDDPTVLKLPLPIIRNEITLQRATGTMLSLTWPRPTYPVLATYKFTAEISGPYQSTMVDPRQMNWSSIEVSEGEDVPPEAAFFNLVPQSVYFVRVAPVNDAYVGPTTTAHAFWTTTPGPASQPLGLTISRITGGSMAVAWRAPMDTSGLAIESYVINVYVNASSLIRSATTSATSYVVSNLVASTLYTVLVGANTKFPAVSFASAANRTVVGGTVPAAPFPAQVQQVTGGSLTLLIAPSDDTGGYAITKYTLYISPAGKNDFTIACSSGSTSCTVNRLAQTTDYDVVTTTTNRVGTSGLGPVARFRTTTLTVPSSPLNLQLVGATATTVWLKWTAPQDFGGSVALVGYQIRMQTYIAELNTWTPFELASTLLPLDGLSTQGKVVNLTSQTLYSFALVAMNPISTCTAADNYVPSGPVTVQTSAPGKPQPPTDVVLVGTSGGSISLTWSPPLDDGGMRITAYAVYAPGLGRLATVNDTLFMKFGLQANTTYSYWVTAITSQGESVPSGNASGTTTSISAPSAPLRFVQVGAAGGQVVLNWDPPVDDGGAAVFGYNLYRDGALLSSLPSTTSYTDSNGLHTNQTYMYGIAALNPLSEGDPTTLTAFTDTTPGTPQAPLLTITGRTGGMVSVLTTLPTDMGGAPLESLQLQLFDTESHLLQQLTSEESLELSFYGLASATVYNIQGQVVVTGGGSSNGTMIQFMTTNTTVPMAPPTPILWSANGGNIQFLLTQPMDRGGETCLLILSHISLATNEFERLPFQVSTSDVVTVKGLDATTTHQFWATAVNSAGESSSSPTMYASTIEMSVPEQVGGAILVTGTTYRSVSISWNEVVDTGGDDTANVLYNVSISSSKGGTRYVSTSWASLSIGNLTAQTTYTLQVQAINSIGCGVWSSPSTATTDYAVPGVLQFVSQTVQVFENMTTVTLSVGRTSGTANTVSCAFTASSGTATTPTNYILPDLNSLEFVDGVTSQTITVQIVNNDVVDPPRYFDVTLSSILSETGSLGSNKTCRVVILDEGDAGQIWFSDVSYTILESQATALLTLRRSMNYTSGTVSIQPKFRQAQTAVTFSSPTVIFDGGQTTATLTLAIRRDGQYNYPYRTATIDLSIAPESAGDIGYPDTATVYIVDDVDVAPPDDLGYVPVQLDTSGGRMVIQVPPPRHVGGLNQSVVSYRTNMTDSSGRLVSIQSQNSSVFTFVGLNFSTRYTFASSVTNRAGLVSNGSGPVSWTTGPMSLPSSPTNIRVVGATGGSIDVCWGGPLDAGGIPISGYQIQYADSVVYNNTALCAHLSNLALQANTTYPFSFSAINLVGVGVPVIAMLSTAMNASLPNELGSPTSVVQVGGDSLMIQLPLPADTGGTDVLRYLIYINTTNSSDQTTTTTVFTEFAINTTRRIVLPRLTAETTYAVRYTAWNKLGGSNVSGTFMYITGPATIPSEPTNLRLDRSLNSTGACIPLRWDPPTSNGGIPLAEYHLYVAKSPTNGNAMQTNLTFTEVYVGPASVTSTIACGFDQRSSYVFKAVAFNSKSFCFGSASDMPFSPVLVASTTNASVPSRPDTPQVVSSTGGMVTLAWSVPKDSGGTPLTSFDVNLIASNGSMLVQRLTGSDLTYDVAGLDEFKTYEFQLVARNGIGESAPSPIAFGRTTAATSPTKPLNLTAVNRTGGSLFLSWQPPQDSGGRPIASYFVYRDTVRVGDSQGSTYYLDQANLQADTTYAYFIIAYTNIAYGRQSDTLVTKTAAGTLPNSCTDVTVQATGGSLSVSWVAPQNSGGVPIISYTSVLRLGGKEVGRLTTAKPTATFSLLQFTTTYVFVVNATNTVGSGPAAQAVLKTTNSSVPGAPTSPPTLVSVFGGNATLSMDVPPDTGGETTRLNFLVYQNGQLVLSVPAYTTTGTLGSIYGLTANTVYQIRYACSNVVGAGPSSPVLEVATSLPNAPGIMRAPTVAGTTSRTVRLNWIRPVDSGGNAVLRYEVDAGGSSWIFVNVTGGVVTSLLPETVYNVRVRAVSTTTVAQPGLWSPYMQISTAPASAGVFSFGVAMSSVLKNASTFAFPISRLGGSVGAVSVTLTTTRLDLIGTQLVLNRDSPTASRLVVDFDDGVVQVIVEVGIINDRVYVADGVSIDLKLVDPTNFAVLSSDFNVTTLVLLDAGAAGQISFASASASVLESASVIVLPLTRTGGASSVVQVVARASQNAANSSFSSAVIGADFRLPSTPIRFDDGETKANVSVIIRNNNVYNFPSLTFTLQLVTFSGGASIGENSTVIVTLLDDGDSSPPSAPGRPTLASVTGGAVELFLTEPANKGYKNAAVVMYLVSIVNSTSTTVLYPSAKTSWVGGFLANSNYALVVQAANDAFNPIRYGASSPVLSFTTGNPSMNGPATSLRVVASTGGLLSMAWSDPVDTGGVPIQRYRVKWIDGRGIVQLLPSPIRSGGSVTMTWTPPDDTGGINISRYFVLMKLWNETNFYLSPNQFQVEPTRYTVSGLYAQTAYNFRVLAQNTMGHVLLPGLFNISSKASVISASADVGTSWIRPGTAILIGAVTSNDDDASPVAGQPLARNETFRITGLEPQHWYRLRGLALNSFSTCTNELAPTSPSIEFQTTAATIPDPPENLVVVLATGAGFSFGWDPPMDTGGVHITQYTLQLFNESTQAWKTVYANTTTSCRVAKLATKTMYRWRMQATNIAGTSNYSPTYSFQTSVVSTPGPCRQPNQKAFTGGMISVTWDPPDDNGGSDIVSYILEYYNQVGGPSLRVVSKSTSANVFGLRASTSYTMKVTAVNRIGAGESGAEGTLSTGPPSPPEVPEPPVITESSGGALKISMKAPLDIGGVDPASLFYEIYANGYLVLNISYAELIVADQQSSGGTSQRRLQSQSNGVTVGGLDSNTKYQISVAASSPAGSSPKSIQHEMATSSETVPGAPAAPYVIQANGGSLVIGWTSPADEGGASVSLFQLYIGSNASTPACEGLVWQCTVTGLMSNSAFEFYVVAQNSIGASSPSGILQAKTSLLSALGAPQALRLVSLTADGHGASIAWSPPLDTGGLLVSGYTCTAEHTFSRFNVECDHDVVTVEHFPYDGTSVLWSGGCTRANTFSLYSAQPNASLKITLASDPSVQNSGFELMYSVDADPPSSVFPSCPQKSGQNVFGFGNLCTITAVVGFTGEDCSNYVICCTDPTVCHDQVCDMRPQDIILVSTTSGDDVEGTGELMGVGDVGGTAPKPFATLTRAMHGGGIYSDQSAITMTSSSITNCSALHGGGIFATTSQLSLASTFISSNRATDGAGVYVTGTSEVRGDGAIIAGNMANNIGGGVVAHGVAIVSGVTIASNSATFGGGVSLDGQMDLGQVLVDSNRASRFGGGVYTLAELVLTATDVVVSNNAAVERGGGLYLHNTTCSIVGSGCLFQSNAAQDGGGAYVDASRASWDHVVFNACNATTTGGGGIATFQSDLFVSHSTVDGNFARLGGGMCASGGSKVTLVEVDIVNNMARFGGGMAIDRSEVVGGVLRDNLATEGGGGIFLSDGMLSAANIDSSATLGHGGGVYVTESAFNSLTNVHVTEATSSGNGGGMYCENSSVALTNVSFVRNNASQHGGGVFLQETTLTGRCYATNCTAALSGGGLSIAGAVGIDAVYIAFSTSILGGGFSAIDAIFVVHHATLEANEARQNGGGGFIRNSQGVLDDWTVRSNEAGVLGGGLMVANSNVQHNQVLVADNQATELGGGIYVDGSEFQPVTPGTLSIVQGNNAYRGGNIALAGESELVGLNATNGLAAYGGGIYVANATCQVEGLVVLANTAFNNGGGFFIQSSTCSVSNTLVRRNGAVYGGGVVVSDGLVQHSNTTIVQNVAGSAGGLFLDGLSTFHLTDDQAGISTTISDNQVCATKCGNGGNIGVFEYSDASLSGLVVSKGSSEYGGAMFVYFGSSAVVTDSSFENNVANFGGAFSAYERTNTSFVNCSFEDNSARTSGGAVYMPFPINWDESSAVSLFQSRLARNKALNGMGGAICIRNVILVADQVVLEFNQAIGSDGGALYATGGSDVTFRRSRLAISVTGQSKILMADSHVEGSALSSENSASDGGLINIEQASTAVVMVRTSLDVGYADFGGGVFISDGRLDMTDSTISNCKSWQFGGALYLTSTATVVLSNSSILTSDAMYSGGGVYVEAQSTFTAISSTLENNYADDQGGGIFVAIGSGNVCVLTGCSVRHNIASGLGSGRLCVRNTKQHPIIIVDMYCVAVFGSRDSQLVATNTLFEANGGATFYGTSEGGPLYFESSFATLSDCTIAGNIASNGGALQIQNTADVAVLRCEFWNNTALASGGAMYQKNGVTTVANTSFQYNVAPSGGAIYLDESSVSTWTNVSLNANTADSGGGAYIGGSSKVTYHGGQMTSNRANLGGGIFASENAVFLASSIQTRANVALQSGGAFYLNDTVNVNHTELEFVANAAPLGRDVFWRYVQTSPSYACAKNCTFDRTSAEPAIATDPMAIRLGWWPPYATSGVPMTSSSLENVTLVWDNATNSSVPWPTVLVVDFYGHRSILDNSTVCRVYKKASELVKIMFLPNSQVASRLGFVSFQNAEVQTDPKEAPFEMTAKLDYDSLDGLTCHSCPLGANCETIQTVGTGQLTSGVAFPSTQQGYFLADAPPTTVQKLCDIAQYFPSGDPCPGGTDADRLDRMRRCMNDTNFKLHWDENRIFTCSSGFMFYSCPVTEACKGSISKSEVTTHLGHVCQEGYTSPLCGSCEAGYQKMDDGTCIPCDDVSRSAFYGYVTIPILMVVVGLYAIALYLHKDTDKMLMAQARAATEHKTFVPPLSTSKLKPAIRRVEKTVHRTWKRLTAFVKARPFKKKLSKNLFGIQRMALPTVGFNAEKFKILLSFFQIFSNLKDTYQIAWPKDVANLMAAVSKFNFGFMSIPHLDCMIAFNYYSDFRYVTPTTALSLLTLATAAVSFAALYLAFRWGVFVYKRKLHKIPRLCTECGLPNTEISTGTRISAMRQFAMEIERDRHTSKLKKILSRLLLSIEKDEVKNAMPTYTSKHSTCPTSQRVTDDALRRKIVHTNIQLWQARVKLRFNFRTYSDKCMKIFFWLALFMYPSVSQKVLNMFNCAQVGLGSFLVSDMTLQCTDGYWYSHAIVAVVGIVVWVFGVPFYCWSILFQERMAGVRLRMRLLKDNKHEVLRQKWIAKMKDDYKASGKYWHNNYDSFVNMLLPEYMKKRNMELPSTIARVGFIYAAYQDSFWFFEIVDLIRKLLLNGVLSFAERGSVNQIVIGMMIIFAYMAILLAVQPYKNRSNTLVASMAQLQLFVTLFGTDSYLWSTDE</sequence>
<dbReference type="EMBL" id="MZMZ02003523">
    <property type="protein sequence ID" value="RQM21471.1"/>
    <property type="molecule type" value="Genomic_DNA"/>
</dbReference>
<feature type="domain" description="Fibronectin type-III" evidence="7">
    <location>
        <begin position="1891"/>
        <end position="1987"/>
    </location>
</feature>
<feature type="region of interest" description="Disordered" evidence="4">
    <location>
        <begin position="3860"/>
        <end position="3883"/>
    </location>
</feature>
<feature type="domain" description="Fibronectin type-III" evidence="7">
    <location>
        <begin position="1304"/>
        <end position="1400"/>
    </location>
</feature>
<feature type="domain" description="Fibronectin type-III" evidence="7">
    <location>
        <begin position="1796"/>
        <end position="1889"/>
    </location>
</feature>
<feature type="chain" id="PRO_5018608634" description="Fibronectin type-III domain-containing protein" evidence="6">
    <location>
        <begin position="18"/>
        <end position="6378"/>
    </location>
</feature>
<proteinExistence type="predicted"/>
<gene>
    <name evidence="8" type="ORF">B5M09_003513</name>
</gene>
<dbReference type="PROSITE" id="PS50853">
    <property type="entry name" value="FN3"/>
    <property type="match status" value="26"/>
</dbReference>
<evidence type="ECO:0000259" key="7">
    <source>
        <dbReference type="PROSITE" id="PS50853"/>
    </source>
</evidence>
<dbReference type="GO" id="GO:0016020">
    <property type="term" value="C:membrane"/>
    <property type="evidence" value="ECO:0007669"/>
    <property type="project" value="InterPro"/>
</dbReference>
<dbReference type="InterPro" id="IPR036116">
    <property type="entry name" value="FN3_sf"/>
</dbReference>
<evidence type="ECO:0000256" key="1">
    <source>
        <dbReference type="ARBA" id="ARBA00022729"/>
    </source>
</evidence>
<dbReference type="InterPro" id="IPR011050">
    <property type="entry name" value="Pectin_lyase_fold/virulence"/>
</dbReference>
<feature type="domain" description="Fibronectin type-III" evidence="7">
    <location>
        <begin position="2519"/>
        <end position="2628"/>
    </location>
</feature>
<keyword evidence="1 6" id="KW-0732">Signal</keyword>